<sequence>MKFNKAVLFAVITSTALISAAAHAGPKFNVTFKNLGAATAPDAVFSPTTTAEIMSQANSTPKPQASVPGGSSNTYTISNPVADVGAMHVRYKIGTKICQFDMQYTVKYVMGNKVPQWTKSSTPTNGARCNLTVTYANPTTYDSDVQITMK</sequence>
<protein>
    <submittedName>
        <fullName evidence="2">Uncharacterized protein</fullName>
    </submittedName>
</protein>
<dbReference type="EMBL" id="CPZF01000009">
    <property type="protein sequence ID" value="CNG14369.1"/>
    <property type="molecule type" value="Genomic_DNA"/>
</dbReference>
<evidence type="ECO:0000313" key="2">
    <source>
        <dbReference type="EMBL" id="CNG14369.1"/>
    </source>
</evidence>
<dbReference type="RefSeq" id="WP_050131865.1">
    <property type="nucleotide sequence ID" value="NZ_CPZF01000009.1"/>
</dbReference>
<dbReference type="AlphaFoldDB" id="A0A9P1V9B3"/>
<comment type="caution">
    <text evidence="2">The sequence shown here is derived from an EMBL/GenBank/DDBJ whole genome shotgun (WGS) entry which is preliminary data.</text>
</comment>
<proteinExistence type="predicted"/>
<gene>
    <name evidence="2" type="ORF">ERS137939_03362</name>
</gene>
<accession>A0A9P1V9B3</accession>
<organism evidence="2 3">
    <name type="scientific">Yersinia enterocolitica</name>
    <dbReference type="NCBI Taxonomy" id="630"/>
    <lineage>
        <taxon>Bacteria</taxon>
        <taxon>Pseudomonadati</taxon>
        <taxon>Pseudomonadota</taxon>
        <taxon>Gammaproteobacteria</taxon>
        <taxon>Enterobacterales</taxon>
        <taxon>Yersiniaceae</taxon>
        <taxon>Yersinia</taxon>
    </lineage>
</organism>
<feature type="chain" id="PRO_5040240442" evidence="1">
    <location>
        <begin position="25"/>
        <end position="150"/>
    </location>
</feature>
<reference evidence="2 3" key="1">
    <citation type="submission" date="2015-03" db="EMBL/GenBank/DDBJ databases">
        <authorList>
            <consortium name="Pathogen Informatics"/>
            <person name="Murphy D."/>
        </authorList>
    </citation>
    <scope>NUCLEOTIDE SEQUENCE [LARGE SCALE GENOMIC DNA]</scope>
    <source>
        <strain evidence="2 3">IP27818</strain>
    </source>
</reference>
<keyword evidence="1" id="KW-0732">Signal</keyword>
<name>A0A9P1V9B3_YEREN</name>
<feature type="signal peptide" evidence="1">
    <location>
        <begin position="1"/>
        <end position="24"/>
    </location>
</feature>
<dbReference type="Proteomes" id="UP000041356">
    <property type="component" value="Unassembled WGS sequence"/>
</dbReference>
<evidence type="ECO:0000256" key="1">
    <source>
        <dbReference type="SAM" id="SignalP"/>
    </source>
</evidence>
<evidence type="ECO:0000313" key="3">
    <source>
        <dbReference type="Proteomes" id="UP000041356"/>
    </source>
</evidence>